<accession>A0AB35YRX1</accession>
<name>A0AB35YRX1_9FLAO</name>
<evidence type="ECO:0000313" key="6">
    <source>
        <dbReference type="Proteomes" id="UP001390963"/>
    </source>
</evidence>
<dbReference type="EMBL" id="JBANCF010000007">
    <property type="protein sequence ID" value="MEM0573878.1"/>
    <property type="molecule type" value="Genomic_DNA"/>
</dbReference>
<dbReference type="Proteomes" id="UP001390963">
    <property type="component" value="Unassembled WGS sequence"/>
</dbReference>
<comment type="caution">
    <text evidence="3">The sequence shown here is derived from an EMBL/GenBank/DDBJ whole genome shotgun (WGS) entry which is preliminary data.</text>
</comment>
<dbReference type="Proteomes" id="UP001388259">
    <property type="component" value="Unassembled WGS sequence"/>
</dbReference>
<evidence type="ECO:0000313" key="3">
    <source>
        <dbReference type="EMBL" id="MEM0518824.1"/>
    </source>
</evidence>
<dbReference type="GO" id="GO:0003677">
    <property type="term" value="F:DNA binding"/>
    <property type="evidence" value="ECO:0007669"/>
    <property type="project" value="UniProtKB-KW"/>
</dbReference>
<organism evidence="3 5">
    <name type="scientific">Aequorivita flava</name>
    <dbReference type="NCBI Taxonomy" id="3114371"/>
    <lineage>
        <taxon>Bacteria</taxon>
        <taxon>Pseudomonadati</taxon>
        <taxon>Bacteroidota</taxon>
        <taxon>Flavobacteriia</taxon>
        <taxon>Flavobacteriales</taxon>
        <taxon>Flavobacteriaceae</taxon>
        <taxon>Aequorivita</taxon>
    </lineage>
</organism>
<sequence length="129" mass="14113">MAIKYKLVEKGEPGVVGGGTKKWYASIMYDGEMDIDDLVSEIEKFSALSEPDIKGVIVALENVIQKALADSKIVRLEKLGSLYPAISSGPADTEVAFAAKTMIKKVNVRYRAGKRILDTMRNAGFKKES</sequence>
<gene>
    <name evidence="4" type="ORF">VZD24_10140</name>
    <name evidence="3" type="ORF">VZD85_10700</name>
</gene>
<proteinExistence type="predicted"/>
<dbReference type="InterPro" id="IPR041607">
    <property type="entry name" value="HU-HIG"/>
</dbReference>
<keyword evidence="6" id="KW-1185">Reference proteome</keyword>
<dbReference type="Pfam" id="PF18291">
    <property type="entry name" value="HU-HIG"/>
    <property type="match status" value="1"/>
</dbReference>
<feature type="domain" description="HU" evidence="2">
    <location>
        <begin position="1"/>
        <end position="127"/>
    </location>
</feature>
<evidence type="ECO:0000259" key="2">
    <source>
        <dbReference type="Pfam" id="PF18291"/>
    </source>
</evidence>
<evidence type="ECO:0000313" key="5">
    <source>
        <dbReference type="Proteomes" id="UP001388259"/>
    </source>
</evidence>
<dbReference type="SUPFAM" id="SSF47729">
    <property type="entry name" value="IHF-like DNA-binding proteins"/>
    <property type="match status" value="1"/>
</dbReference>
<dbReference type="InterPro" id="IPR010992">
    <property type="entry name" value="IHF-like_DNA-bd_dom_sf"/>
</dbReference>
<dbReference type="EMBL" id="JAZBJM010000007">
    <property type="protein sequence ID" value="MEM0518824.1"/>
    <property type="molecule type" value="Genomic_DNA"/>
</dbReference>
<dbReference type="RefSeq" id="WP_342687539.1">
    <property type="nucleotide sequence ID" value="NZ_JAZBJM010000007.1"/>
</dbReference>
<reference evidence="3 6" key="1">
    <citation type="submission" date="2024-01" db="EMBL/GenBank/DDBJ databases">
        <title>Aequorivita flavus sp. nov., isolated from deep-sea sediment.</title>
        <authorList>
            <person name="Chen X."/>
        </authorList>
    </citation>
    <scope>NUCLEOTIDE SEQUENCE</scope>
    <source>
        <strain evidence="3">MCCC 1A16923</strain>
        <strain evidence="4 6">MCCC 1A16935</strain>
    </source>
</reference>
<dbReference type="AlphaFoldDB" id="A0AB35YRX1"/>
<protein>
    <submittedName>
        <fullName evidence="3">HU family DNA-binding protein</fullName>
    </submittedName>
</protein>
<evidence type="ECO:0000256" key="1">
    <source>
        <dbReference type="ARBA" id="ARBA00023125"/>
    </source>
</evidence>
<keyword evidence="1 3" id="KW-0238">DNA-binding</keyword>
<evidence type="ECO:0000313" key="4">
    <source>
        <dbReference type="EMBL" id="MEM0573878.1"/>
    </source>
</evidence>